<feature type="domain" description="Exonuclease" evidence="11">
    <location>
        <begin position="115"/>
        <end position="276"/>
    </location>
</feature>
<evidence type="ECO:0000256" key="6">
    <source>
        <dbReference type="ARBA" id="ARBA00022801"/>
    </source>
</evidence>
<dbReference type="InterPro" id="IPR012337">
    <property type="entry name" value="RNaseH-like_sf"/>
</dbReference>
<dbReference type="FunFam" id="3.30.420.10:FF:000007">
    <property type="entry name" value="Interferon-stimulated exonuclease gene 20"/>
    <property type="match status" value="1"/>
</dbReference>
<comment type="similarity">
    <text evidence="2">Belongs to the REXO4 family.</text>
</comment>
<evidence type="ECO:0000256" key="8">
    <source>
        <dbReference type="ARBA" id="ARBA00023242"/>
    </source>
</evidence>
<reference evidence="12" key="1">
    <citation type="submission" date="2023-02" db="EMBL/GenBank/DDBJ databases">
        <title>Identification and recombinant expression of a fungal hydrolase from Papiliotrema laurentii that hydrolyzes apple cutin and clears colloidal polyester polyurethane.</title>
        <authorList>
            <consortium name="DOE Joint Genome Institute"/>
            <person name="Roman V.A."/>
            <person name="Bojanowski C."/>
            <person name="Crable B.R."/>
            <person name="Wagner D.N."/>
            <person name="Hung C.S."/>
            <person name="Nadeau L.J."/>
            <person name="Schratz L."/>
            <person name="Haridas S."/>
            <person name="Pangilinan J."/>
            <person name="Lipzen A."/>
            <person name="Na H."/>
            <person name="Yan M."/>
            <person name="Ng V."/>
            <person name="Grigoriev I.V."/>
            <person name="Spatafora J.W."/>
            <person name="Barlow D."/>
            <person name="Biffinger J."/>
            <person name="Kelley-Loughnane N."/>
            <person name="Varaljay V.A."/>
            <person name="Crookes-Goodson W.J."/>
        </authorList>
    </citation>
    <scope>NUCLEOTIDE SEQUENCE</scope>
    <source>
        <strain evidence="12">5307AH</strain>
    </source>
</reference>
<keyword evidence="7" id="KW-0269">Exonuclease</keyword>
<sequence length="381" mass="41094">MSTTAGPSSNWAKLQQKIVPTSSSASSRKGKEPMRGHTASAKSKSRSSGIAAFARHVQDPAEPGPSTLTVDVPAPSIKEGVVFKALANLTSIQVELREMVAGRTPMTDARRAPGNYVAIDCEMVGLGHMGAESALARVSLVNYHGHILLDTFVAPRERVTDWRTWVSGVREEDLMGAPTFQEVQKMVAGIVEGRILVGHAIENDLKVLLLNHPGPMVRDTQKCKALRERAKNKRPGLKKLVEMELGLEIQKGAHSSVTDARATMALYRLHRVDWEKQLRPATEAYKIKTGKRKRDAPASAAHQEGEEGDGADGVQGGKKHKQEFPGGGKRGISSGLGRIVKKNGVRIDQRTGKVLEGKSRPHVPDVAAGGGSGGSWWEEDP</sequence>
<dbReference type="Pfam" id="PF00929">
    <property type="entry name" value="RNase_T"/>
    <property type="match status" value="1"/>
</dbReference>
<evidence type="ECO:0000256" key="1">
    <source>
        <dbReference type="ARBA" id="ARBA00004123"/>
    </source>
</evidence>
<evidence type="ECO:0000256" key="7">
    <source>
        <dbReference type="ARBA" id="ARBA00022839"/>
    </source>
</evidence>
<dbReference type="SMART" id="SM00479">
    <property type="entry name" value="EXOIII"/>
    <property type="match status" value="1"/>
</dbReference>
<organism evidence="12 13">
    <name type="scientific">Papiliotrema laurentii</name>
    <name type="common">Cryptococcus laurentii</name>
    <dbReference type="NCBI Taxonomy" id="5418"/>
    <lineage>
        <taxon>Eukaryota</taxon>
        <taxon>Fungi</taxon>
        <taxon>Dikarya</taxon>
        <taxon>Basidiomycota</taxon>
        <taxon>Agaricomycotina</taxon>
        <taxon>Tremellomycetes</taxon>
        <taxon>Tremellales</taxon>
        <taxon>Rhynchogastremaceae</taxon>
        <taxon>Papiliotrema</taxon>
    </lineage>
</organism>
<feature type="region of interest" description="Disordered" evidence="10">
    <location>
        <begin position="1"/>
        <end position="49"/>
    </location>
</feature>
<evidence type="ECO:0000259" key="11">
    <source>
        <dbReference type="SMART" id="SM00479"/>
    </source>
</evidence>
<feature type="region of interest" description="Disordered" evidence="10">
    <location>
        <begin position="285"/>
        <end position="381"/>
    </location>
</feature>
<dbReference type="CDD" id="cd06144">
    <property type="entry name" value="REX4_like"/>
    <property type="match status" value="1"/>
</dbReference>
<dbReference type="Proteomes" id="UP001182556">
    <property type="component" value="Unassembled WGS sequence"/>
</dbReference>
<evidence type="ECO:0000256" key="10">
    <source>
        <dbReference type="SAM" id="MobiDB-lite"/>
    </source>
</evidence>
<evidence type="ECO:0000313" key="12">
    <source>
        <dbReference type="EMBL" id="KAK1927699.1"/>
    </source>
</evidence>
<keyword evidence="5" id="KW-0540">Nuclease</keyword>
<name>A0AAD9L9Z4_PAPLA</name>
<comment type="function">
    <text evidence="9">Exoribonuclease involved in ribosome biosynthesis. Involved in the processing of ITS1, the internal transcribed spacer localized between the 18S and 5.8S rRNAs.</text>
</comment>
<evidence type="ECO:0000256" key="4">
    <source>
        <dbReference type="ARBA" id="ARBA00022552"/>
    </source>
</evidence>
<dbReference type="GO" id="GO:0008408">
    <property type="term" value="F:3'-5' exonuclease activity"/>
    <property type="evidence" value="ECO:0007669"/>
    <property type="project" value="InterPro"/>
</dbReference>
<dbReference type="GO" id="GO:0003676">
    <property type="term" value="F:nucleic acid binding"/>
    <property type="evidence" value="ECO:0007669"/>
    <property type="project" value="InterPro"/>
</dbReference>
<gene>
    <name evidence="12" type="ORF">DB88DRAFT_478925</name>
</gene>
<keyword evidence="8" id="KW-0539">Nucleus</keyword>
<dbReference type="PANTHER" id="PTHR12801:SF45">
    <property type="entry name" value="RNA EXONUCLEASE 4"/>
    <property type="match status" value="1"/>
</dbReference>
<evidence type="ECO:0000256" key="9">
    <source>
        <dbReference type="ARBA" id="ARBA00025599"/>
    </source>
</evidence>
<keyword evidence="4" id="KW-0698">rRNA processing</keyword>
<accession>A0AAD9L9Z4</accession>
<proteinExistence type="inferred from homology"/>
<dbReference type="GO" id="GO:0000027">
    <property type="term" value="P:ribosomal large subunit assembly"/>
    <property type="evidence" value="ECO:0007669"/>
    <property type="project" value="TreeGrafter"/>
</dbReference>
<keyword evidence="6" id="KW-0378">Hydrolase</keyword>
<evidence type="ECO:0000313" key="13">
    <source>
        <dbReference type="Proteomes" id="UP001182556"/>
    </source>
</evidence>
<dbReference type="GO" id="GO:0005634">
    <property type="term" value="C:nucleus"/>
    <property type="evidence" value="ECO:0007669"/>
    <property type="project" value="UniProtKB-SubCell"/>
</dbReference>
<dbReference type="InterPro" id="IPR036397">
    <property type="entry name" value="RNaseH_sf"/>
</dbReference>
<dbReference type="PANTHER" id="PTHR12801">
    <property type="entry name" value="RNA EXONUCLEASE REXO1 / RECO3 FAMILY MEMBER-RELATED"/>
    <property type="match status" value="1"/>
</dbReference>
<comment type="caution">
    <text evidence="12">The sequence shown here is derived from an EMBL/GenBank/DDBJ whole genome shotgun (WGS) entry which is preliminary data.</text>
</comment>
<dbReference type="InterPro" id="IPR013520">
    <property type="entry name" value="Ribonucl_H"/>
</dbReference>
<dbReference type="AlphaFoldDB" id="A0AAD9L9Z4"/>
<evidence type="ECO:0000256" key="3">
    <source>
        <dbReference type="ARBA" id="ARBA00016937"/>
    </source>
</evidence>
<feature type="compositionally biased region" description="Polar residues" evidence="10">
    <location>
        <begin position="1"/>
        <end position="27"/>
    </location>
</feature>
<comment type="subcellular location">
    <subcellularLocation>
        <location evidence="1">Nucleus</location>
    </subcellularLocation>
</comment>
<dbReference type="GO" id="GO:0006364">
    <property type="term" value="P:rRNA processing"/>
    <property type="evidence" value="ECO:0007669"/>
    <property type="project" value="UniProtKB-KW"/>
</dbReference>
<dbReference type="InterPro" id="IPR037431">
    <property type="entry name" value="REX4_DEDDh_dom"/>
</dbReference>
<dbReference type="EMBL" id="JAODAN010000001">
    <property type="protein sequence ID" value="KAK1927699.1"/>
    <property type="molecule type" value="Genomic_DNA"/>
</dbReference>
<protein>
    <recommendedName>
        <fullName evidence="3">RNA exonuclease 4</fullName>
    </recommendedName>
</protein>
<evidence type="ECO:0000256" key="2">
    <source>
        <dbReference type="ARBA" id="ARBA00010489"/>
    </source>
</evidence>
<feature type="compositionally biased region" description="Basic and acidic residues" evidence="10">
    <location>
        <begin position="345"/>
        <end position="363"/>
    </location>
</feature>
<evidence type="ECO:0000256" key="5">
    <source>
        <dbReference type="ARBA" id="ARBA00022722"/>
    </source>
</evidence>
<keyword evidence="13" id="KW-1185">Reference proteome</keyword>
<dbReference type="SUPFAM" id="SSF53098">
    <property type="entry name" value="Ribonuclease H-like"/>
    <property type="match status" value="1"/>
</dbReference>
<dbReference type="Gene3D" id="3.30.420.10">
    <property type="entry name" value="Ribonuclease H-like superfamily/Ribonuclease H"/>
    <property type="match status" value="1"/>
</dbReference>
<dbReference type="InterPro" id="IPR047021">
    <property type="entry name" value="REXO1/3/4-like"/>
</dbReference>